<dbReference type="Proteomes" id="UP000002011">
    <property type="component" value="Chromosome"/>
</dbReference>
<organism evidence="1 2">
    <name type="scientific">Dyadobacter fermentans (strain ATCC 700827 / DSM 18053 / CIP 107007 / KCTC 52180 / NS114)</name>
    <dbReference type="NCBI Taxonomy" id="471854"/>
    <lineage>
        <taxon>Bacteria</taxon>
        <taxon>Pseudomonadati</taxon>
        <taxon>Bacteroidota</taxon>
        <taxon>Cytophagia</taxon>
        <taxon>Cytophagales</taxon>
        <taxon>Spirosomataceae</taxon>
        <taxon>Dyadobacter</taxon>
    </lineage>
</organism>
<evidence type="ECO:0000313" key="1">
    <source>
        <dbReference type="EMBL" id="ACT96663.1"/>
    </source>
</evidence>
<keyword evidence="2" id="KW-1185">Reference proteome</keyword>
<proteinExistence type="predicted"/>
<dbReference type="HOGENOM" id="CLU_786937_0_0_10"/>
<dbReference type="AlphaFoldDB" id="C6VVD3"/>
<sequence length="352" mass="38502">MPVGLRTQVSVNSQVYNPNIAHLAPNNADLPDSYKSGVSVMDARTENGFPQQGQLVTERNLNAGYTNQRLTSITTSNFTEYKRSAFYNGASRVWTPWVKSATGINRDSQPQASDLPDTYPDGLTLDDARTTNGFLAQGQLRTTRNVTGGYTYQELISATSPVNLVYRRASYYDGTSRVWTDWYVNGVIRDKQVLASDLPDSYPAGETVDDARTANGFPQQGPLKTVRSPATNYCMQTLTSITSEYFLQYQRTAYYNGSTRVWTPWYIAGSLRVSVTFDPPSISAGAYATTTATITGIPAGKMVQAAFSINITADIVLTAWVSGPNTVTGRFHNIGSAPVDLPSGTLYFFADI</sequence>
<reference evidence="1 2" key="1">
    <citation type="journal article" date="2009" name="Stand. Genomic Sci.">
        <title>Complete genome sequence of Dyadobacter fermentans type strain (NS114).</title>
        <authorList>
            <person name="Lang E."/>
            <person name="Lapidus A."/>
            <person name="Chertkov O."/>
            <person name="Brettin T."/>
            <person name="Detter J.C."/>
            <person name="Han C."/>
            <person name="Copeland A."/>
            <person name="Glavina Del Rio T."/>
            <person name="Nolan M."/>
            <person name="Chen F."/>
            <person name="Lucas S."/>
            <person name="Tice H."/>
            <person name="Cheng J.F."/>
            <person name="Land M."/>
            <person name="Hauser L."/>
            <person name="Chang Y.J."/>
            <person name="Jeffries C.D."/>
            <person name="Kopitz M."/>
            <person name="Bruce D."/>
            <person name="Goodwin L."/>
            <person name="Pitluck S."/>
            <person name="Ovchinnikova G."/>
            <person name="Pati A."/>
            <person name="Ivanova N."/>
            <person name="Mavrommatis K."/>
            <person name="Chen A."/>
            <person name="Palaniappan K."/>
            <person name="Chain P."/>
            <person name="Bristow J."/>
            <person name="Eisen J.A."/>
            <person name="Markowitz V."/>
            <person name="Hugenholtz P."/>
            <person name="Goker M."/>
            <person name="Rohde M."/>
            <person name="Kyrpides N.C."/>
            <person name="Klenk H.P."/>
        </authorList>
    </citation>
    <scope>NUCLEOTIDE SEQUENCE [LARGE SCALE GENOMIC DNA]</scope>
    <source>
        <strain evidence="2">ATCC 700827 / DSM 18053 / CIP 107007 / KCTC 52180 / NS114</strain>
    </source>
</reference>
<gene>
    <name evidence="1" type="ordered locus">Dfer_5472</name>
</gene>
<dbReference type="KEGG" id="dfe:Dfer_5472"/>
<evidence type="ECO:0000313" key="2">
    <source>
        <dbReference type="Proteomes" id="UP000002011"/>
    </source>
</evidence>
<protein>
    <submittedName>
        <fullName evidence="1">Uncharacterized protein</fullName>
    </submittedName>
</protein>
<dbReference type="EMBL" id="CP001619">
    <property type="protein sequence ID" value="ACT96663.1"/>
    <property type="molecule type" value="Genomic_DNA"/>
</dbReference>
<name>C6VVD3_DYAFD</name>
<accession>C6VVD3</accession>